<evidence type="ECO:0000313" key="3">
    <source>
        <dbReference type="Proteomes" id="UP000623129"/>
    </source>
</evidence>
<gene>
    <name evidence="2" type="ORF">FCM35_KLT07882</name>
</gene>
<keyword evidence="1" id="KW-0472">Membrane</keyword>
<evidence type="ECO:0000256" key="1">
    <source>
        <dbReference type="SAM" id="Phobius"/>
    </source>
</evidence>
<dbReference type="EMBL" id="SWLB01000018">
    <property type="protein sequence ID" value="KAF3326252.1"/>
    <property type="molecule type" value="Genomic_DNA"/>
</dbReference>
<dbReference type="OrthoDB" id="626019at2759"/>
<sequence>MGSTGRVDPTDNFEMEPILNQNLQTHTPSFDLKVFYLRLINYHQSSDQSTLDCLTLNLIPVNPLTITKANSSPDSDSGSGLDCVSCSLRQDRVDNTSHESTFISTDSLRINRSGIHFEVLNGEEVLLAGTFDPCDGGSTWVMNCRAASGLTKLGSDEGAFPVAELYVAGCLEGIPVILMQSLDLGVVKDMQTLGTQASSGYRCYKPGDDEDFYYNRYHKTEYTDYEDEGELSWFNAGVKVGVGIGLGIFLGLGIGVGVLAQSYQSTARSFRRRLF</sequence>
<keyword evidence="3" id="KW-1185">Reference proteome</keyword>
<dbReference type="PANTHER" id="PTHR37244:SF1">
    <property type="entry name" value="NADP-SPECIFIC GLUTAMATE DEHYDROGENASE"/>
    <property type="match status" value="1"/>
</dbReference>
<dbReference type="AlphaFoldDB" id="A0A833QVC3"/>
<keyword evidence="1" id="KW-0812">Transmembrane</keyword>
<reference evidence="2" key="1">
    <citation type="submission" date="2020-01" db="EMBL/GenBank/DDBJ databases">
        <title>Genome sequence of Kobresia littledalei, the first chromosome-level genome in the family Cyperaceae.</title>
        <authorList>
            <person name="Qu G."/>
        </authorList>
    </citation>
    <scope>NUCLEOTIDE SEQUENCE</scope>
    <source>
        <strain evidence="2">C.B.Clarke</strain>
        <tissue evidence="2">Leaf</tissue>
    </source>
</reference>
<comment type="caution">
    <text evidence="2">The sequence shown here is derived from an EMBL/GenBank/DDBJ whole genome shotgun (WGS) entry which is preliminary data.</text>
</comment>
<dbReference type="PANTHER" id="PTHR37244">
    <property type="entry name" value="NADP-SPECIFIC GLUTAMATE DEHYDROGENASE"/>
    <property type="match status" value="1"/>
</dbReference>
<protein>
    <submittedName>
        <fullName evidence="2">Uncharacterized protein</fullName>
    </submittedName>
</protein>
<name>A0A833QVC3_9POAL</name>
<evidence type="ECO:0000313" key="2">
    <source>
        <dbReference type="EMBL" id="KAF3326252.1"/>
    </source>
</evidence>
<dbReference type="Proteomes" id="UP000623129">
    <property type="component" value="Unassembled WGS sequence"/>
</dbReference>
<keyword evidence="1" id="KW-1133">Transmembrane helix</keyword>
<feature type="transmembrane region" description="Helical" evidence="1">
    <location>
        <begin position="240"/>
        <end position="263"/>
    </location>
</feature>
<accession>A0A833QVC3</accession>
<organism evidence="2 3">
    <name type="scientific">Carex littledalei</name>
    <dbReference type="NCBI Taxonomy" id="544730"/>
    <lineage>
        <taxon>Eukaryota</taxon>
        <taxon>Viridiplantae</taxon>
        <taxon>Streptophyta</taxon>
        <taxon>Embryophyta</taxon>
        <taxon>Tracheophyta</taxon>
        <taxon>Spermatophyta</taxon>
        <taxon>Magnoliopsida</taxon>
        <taxon>Liliopsida</taxon>
        <taxon>Poales</taxon>
        <taxon>Cyperaceae</taxon>
        <taxon>Cyperoideae</taxon>
        <taxon>Cariceae</taxon>
        <taxon>Carex</taxon>
        <taxon>Carex subgen. Euthyceras</taxon>
    </lineage>
</organism>
<proteinExistence type="predicted"/>